<sequence length="136" mass="15024">MAKMNKRMMEIFENVSTVAVATSTLDGIPNVVPVGKKKILDDETILISDQFFTKTLVNMKSNPRISIAFWEGREGYQLKGPLTIETSGKRFEETARWIDEFAAKTGLSLKCKGAVIIKIQEIYDVSPGPGAGERLG</sequence>
<gene>
    <name evidence="2" type="ORF">PITCH_A720037</name>
</gene>
<name>A0A445N1W8_9BACT</name>
<accession>A0A445N1W8</accession>
<dbReference type="AlphaFoldDB" id="A0A445N1W8"/>
<proteinExistence type="predicted"/>
<organism evidence="2">
    <name type="scientific">uncultured Desulfobacterium sp</name>
    <dbReference type="NCBI Taxonomy" id="201089"/>
    <lineage>
        <taxon>Bacteria</taxon>
        <taxon>Pseudomonadati</taxon>
        <taxon>Thermodesulfobacteriota</taxon>
        <taxon>Desulfobacteria</taxon>
        <taxon>Desulfobacterales</taxon>
        <taxon>Desulfobacteriaceae</taxon>
        <taxon>Desulfobacterium</taxon>
        <taxon>environmental samples</taxon>
    </lineage>
</organism>
<feature type="domain" description="Pyridoxamine 5'-phosphate oxidase N-terminal" evidence="1">
    <location>
        <begin position="5"/>
        <end position="124"/>
    </location>
</feature>
<dbReference type="PANTHER" id="PTHR40660:SF1">
    <property type="entry name" value="5'-PHOSPHATE OXIDASE PUTATIVE DOMAIN-CONTAINING PROTEIN-RELATED"/>
    <property type="match status" value="1"/>
</dbReference>
<evidence type="ECO:0000313" key="2">
    <source>
        <dbReference type="EMBL" id="SPD75697.1"/>
    </source>
</evidence>
<protein>
    <submittedName>
        <fullName evidence="2">Flavin-nucleotide-binding protein structurally related to pyridoxine 5'-phosphate oxidase</fullName>
    </submittedName>
</protein>
<dbReference type="Gene3D" id="2.30.110.10">
    <property type="entry name" value="Electron Transport, Fmn-binding Protein, Chain A"/>
    <property type="match status" value="1"/>
</dbReference>
<dbReference type="EMBL" id="OJIN01000217">
    <property type="protein sequence ID" value="SPD75697.1"/>
    <property type="molecule type" value="Genomic_DNA"/>
</dbReference>
<evidence type="ECO:0000259" key="1">
    <source>
        <dbReference type="Pfam" id="PF01243"/>
    </source>
</evidence>
<dbReference type="InterPro" id="IPR011576">
    <property type="entry name" value="Pyridox_Oxase_N"/>
</dbReference>
<dbReference type="Pfam" id="PF01243">
    <property type="entry name" value="PNPOx_N"/>
    <property type="match status" value="1"/>
</dbReference>
<dbReference type="InterPro" id="IPR012349">
    <property type="entry name" value="Split_barrel_FMN-bd"/>
</dbReference>
<dbReference type="SUPFAM" id="SSF50475">
    <property type="entry name" value="FMN-binding split barrel"/>
    <property type="match status" value="1"/>
</dbReference>
<dbReference type="PANTHER" id="PTHR40660">
    <property type="entry name" value="5'-PHOSPHATE OXIDASE PUTATIVE DOMAIN-CONTAINING PROTEIN-RELATED"/>
    <property type="match status" value="1"/>
</dbReference>
<reference evidence="2" key="1">
    <citation type="submission" date="2018-01" db="EMBL/GenBank/DDBJ databases">
        <authorList>
            <person name="Regsiter A."/>
            <person name="William W."/>
        </authorList>
    </citation>
    <scope>NUCLEOTIDE SEQUENCE</scope>
    <source>
        <strain evidence="2">TRIP AH-1</strain>
    </source>
</reference>